<protein>
    <submittedName>
        <fullName evidence="1">Uncharacterized protein</fullName>
    </submittedName>
</protein>
<name>A0A2P2QJU4_RHIMU</name>
<accession>A0A2P2QJU4</accession>
<evidence type="ECO:0000313" key="1">
    <source>
        <dbReference type="EMBL" id="MBX67270.1"/>
    </source>
</evidence>
<proteinExistence type="predicted"/>
<dbReference type="EMBL" id="GGEC01086786">
    <property type="protein sequence ID" value="MBX67270.1"/>
    <property type="molecule type" value="Transcribed_RNA"/>
</dbReference>
<reference evidence="1" key="1">
    <citation type="submission" date="2018-02" db="EMBL/GenBank/DDBJ databases">
        <title>Rhizophora mucronata_Transcriptome.</title>
        <authorList>
            <person name="Meera S.P."/>
            <person name="Sreeshan A."/>
            <person name="Augustine A."/>
        </authorList>
    </citation>
    <scope>NUCLEOTIDE SEQUENCE</scope>
    <source>
        <tissue evidence="1">Leaf</tissue>
    </source>
</reference>
<organism evidence="1">
    <name type="scientific">Rhizophora mucronata</name>
    <name type="common">Asiatic mangrove</name>
    <dbReference type="NCBI Taxonomy" id="61149"/>
    <lineage>
        <taxon>Eukaryota</taxon>
        <taxon>Viridiplantae</taxon>
        <taxon>Streptophyta</taxon>
        <taxon>Embryophyta</taxon>
        <taxon>Tracheophyta</taxon>
        <taxon>Spermatophyta</taxon>
        <taxon>Magnoliopsida</taxon>
        <taxon>eudicotyledons</taxon>
        <taxon>Gunneridae</taxon>
        <taxon>Pentapetalae</taxon>
        <taxon>rosids</taxon>
        <taxon>fabids</taxon>
        <taxon>Malpighiales</taxon>
        <taxon>Rhizophoraceae</taxon>
        <taxon>Rhizophora</taxon>
    </lineage>
</organism>
<sequence length="39" mass="4617">MYLYCPHYLEDLEEIASNVNVCLNDYALWILALPPRITF</sequence>
<dbReference type="AlphaFoldDB" id="A0A2P2QJU4"/>